<dbReference type="AlphaFoldDB" id="A0A9P9ETV1"/>
<sequence>MHSSILLSVAVSFLGLDLAFAGPCRPVSTPDASVSVTTPSAASTPLATPTETPEISITPSETPTSTLAEISTTSSAPLTIPTAFNIVASTGAATNKVLRGRLINTSYITFDNSLGGDISLGWEESTGRLLVSSSNLYLCGLYNLQPLTASILLCSAEQGIRIQFVTCEPPTGPKLKCSIPGCRWDEETVFGDPGTDNEGPYTQYTQVCDPAAEPWTNLYSRKYTGSPDLQWLADIGPEGATGDDTLTPIDFLVEAI</sequence>
<protein>
    <submittedName>
        <fullName evidence="3">Uncharacterized protein</fullName>
    </submittedName>
</protein>
<feature type="signal peptide" evidence="2">
    <location>
        <begin position="1"/>
        <end position="21"/>
    </location>
</feature>
<keyword evidence="2" id="KW-0732">Signal</keyword>
<keyword evidence="4" id="KW-1185">Reference proteome</keyword>
<accession>A0A9P9ETV1</accession>
<feature type="chain" id="PRO_5040297079" evidence="2">
    <location>
        <begin position="22"/>
        <end position="256"/>
    </location>
</feature>
<evidence type="ECO:0000313" key="3">
    <source>
        <dbReference type="EMBL" id="KAH7144335.1"/>
    </source>
</evidence>
<evidence type="ECO:0000256" key="1">
    <source>
        <dbReference type="SAM" id="MobiDB-lite"/>
    </source>
</evidence>
<evidence type="ECO:0000256" key="2">
    <source>
        <dbReference type="SAM" id="SignalP"/>
    </source>
</evidence>
<dbReference type="OrthoDB" id="10581796at2759"/>
<dbReference type="EMBL" id="JAGMUU010000010">
    <property type="protein sequence ID" value="KAH7144335.1"/>
    <property type="molecule type" value="Genomic_DNA"/>
</dbReference>
<organism evidence="3 4">
    <name type="scientific">Dactylonectria estremocensis</name>
    <dbReference type="NCBI Taxonomy" id="1079267"/>
    <lineage>
        <taxon>Eukaryota</taxon>
        <taxon>Fungi</taxon>
        <taxon>Dikarya</taxon>
        <taxon>Ascomycota</taxon>
        <taxon>Pezizomycotina</taxon>
        <taxon>Sordariomycetes</taxon>
        <taxon>Hypocreomycetidae</taxon>
        <taxon>Hypocreales</taxon>
        <taxon>Nectriaceae</taxon>
        <taxon>Dactylonectria</taxon>
    </lineage>
</organism>
<dbReference type="Proteomes" id="UP000717696">
    <property type="component" value="Unassembled WGS sequence"/>
</dbReference>
<reference evidence="3" key="1">
    <citation type="journal article" date="2021" name="Nat. Commun.">
        <title>Genetic determinants of endophytism in the Arabidopsis root mycobiome.</title>
        <authorList>
            <person name="Mesny F."/>
            <person name="Miyauchi S."/>
            <person name="Thiergart T."/>
            <person name="Pickel B."/>
            <person name="Atanasova L."/>
            <person name="Karlsson M."/>
            <person name="Huettel B."/>
            <person name="Barry K.W."/>
            <person name="Haridas S."/>
            <person name="Chen C."/>
            <person name="Bauer D."/>
            <person name="Andreopoulos W."/>
            <person name="Pangilinan J."/>
            <person name="LaButti K."/>
            <person name="Riley R."/>
            <person name="Lipzen A."/>
            <person name="Clum A."/>
            <person name="Drula E."/>
            <person name="Henrissat B."/>
            <person name="Kohler A."/>
            <person name="Grigoriev I.V."/>
            <person name="Martin F.M."/>
            <person name="Hacquard S."/>
        </authorList>
    </citation>
    <scope>NUCLEOTIDE SEQUENCE</scope>
    <source>
        <strain evidence="3">MPI-CAGE-AT-0021</strain>
    </source>
</reference>
<feature type="region of interest" description="Disordered" evidence="1">
    <location>
        <begin position="30"/>
        <end position="62"/>
    </location>
</feature>
<feature type="compositionally biased region" description="Low complexity" evidence="1">
    <location>
        <begin position="32"/>
        <end position="62"/>
    </location>
</feature>
<proteinExistence type="predicted"/>
<comment type="caution">
    <text evidence="3">The sequence shown here is derived from an EMBL/GenBank/DDBJ whole genome shotgun (WGS) entry which is preliminary data.</text>
</comment>
<gene>
    <name evidence="3" type="ORF">B0J13DRAFT_675691</name>
</gene>
<evidence type="ECO:0000313" key="4">
    <source>
        <dbReference type="Proteomes" id="UP000717696"/>
    </source>
</evidence>
<name>A0A9P9ETV1_9HYPO</name>